<name>A0A1B6K9G3_9HEMI</name>
<dbReference type="EMBL" id="GEBQ01031889">
    <property type="protein sequence ID" value="JAT08088.1"/>
    <property type="molecule type" value="Transcribed_RNA"/>
</dbReference>
<feature type="compositionally biased region" description="Acidic residues" evidence="1">
    <location>
        <begin position="47"/>
        <end position="67"/>
    </location>
</feature>
<dbReference type="AlphaFoldDB" id="A0A1B6K9G3"/>
<evidence type="ECO:0000313" key="2">
    <source>
        <dbReference type="EMBL" id="JAT08088.1"/>
    </source>
</evidence>
<accession>A0A1B6K9G3</accession>
<reference evidence="2" key="1">
    <citation type="submission" date="2015-11" db="EMBL/GenBank/DDBJ databases">
        <title>De novo transcriptome assembly of four potential Pierce s Disease insect vectors from Arizona vineyards.</title>
        <authorList>
            <person name="Tassone E.E."/>
        </authorList>
    </citation>
    <scope>NUCLEOTIDE SEQUENCE</scope>
</reference>
<proteinExistence type="predicted"/>
<sequence length="115" mass="13290">YCEPNSKMDVREEDRIARLLASVEREQDLEAIERPRGTFRRQLFNEEVQEEEEDGAGDDSESDEDVVQIDHGLEGNVNVTDGEDNQQLQFLFDDTDDISNLPLEKRLHDDIVSRP</sequence>
<organism evidence="2">
    <name type="scientific">Graphocephala atropunctata</name>
    <dbReference type="NCBI Taxonomy" id="36148"/>
    <lineage>
        <taxon>Eukaryota</taxon>
        <taxon>Metazoa</taxon>
        <taxon>Ecdysozoa</taxon>
        <taxon>Arthropoda</taxon>
        <taxon>Hexapoda</taxon>
        <taxon>Insecta</taxon>
        <taxon>Pterygota</taxon>
        <taxon>Neoptera</taxon>
        <taxon>Paraneoptera</taxon>
        <taxon>Hemiptera</taxon>
        <taxon>Auchenorrhyncha</taxon>
        <taxon>Membracoidea</taxon>
        <taxon>Cicadellidae</taxon>
        <taxon>Cicadellinae</taxon>
        <taxon>Cicadellini</taxon>
        <taxon>Graphocephala</taxon>
    </lineage>
</organism>
<feature type="non-terminal residue" evidence="2">
    <location>
        <position position="1"/>
    </location>
</feature>
<feature type="non-terminal residue" evidence="2">
    <location>
        <position position="115"/>
    </location>
</feature>
<feature type="region of interest" description="Disordered" evidence="1">
    <location>
        <begin position="34"/>
        <end position="68"/>
    </location>
</feature>
<gene>
    <name evidence="2" type="ORF">g.53256</name>
</gene>
<evidence type="ECO:0000256" key="1">
    <source>
        <dbReference type="SAM" id="MobiDB-lite"/>
    </source>
</evidence>
<protein>
    <submittedName>
        <fullName evidence="2">Uncharacterized protein</fullName>
    </submittedName>
</protein>